<evidence type="ECO:0000256" key="2">
    <source>
        <dbReference type="ARBA" id="ARBA00005528"/>
    </source>
</evidence>
<comment type="caution">
    <text evidence="15">The sequence shown here is derived from an EMBL/GenBank/DDBJ whole genome shotgun (WGS) entry which is preliminary data.</text>
</comment>
<accession>A0A3D9H9H9</accession>
<dbReference type="SUPFAM" id="SSF88697">
    <property type="entry name" value="PUA domain-like"/>
    <property type="match status" value="1"/>
</dbReference>
<dbReference type="EC" id="2.1.1.193" evidence="3 12"/>
<feature type="domain" description="Ribosomal RNA small subunit methyltransferase E PUA-like" evidence="14">
    <location>
        <begin position="26"/>
        <end position="63"/>
    </location>
</feature>
<evidence type="ECO:0000256" key="1">
    <source>
        <dbReference type="ARBA" id="ARBA00004496"/>
    </source>
</evidence>
<dbReference type="PANTHER" id="PTHR30027:SF3">
    <property type="entry name" value="16S RRNA (URACIL(1498)-N(3))-METHYLTRANSFERASE"/>
    <property type="match status" value="1"/>
</dbReference>
<dbReference type="Pfam" id="PF20260">
    <property type="entry name" value="PUA_4"/>
    <property type="match status" value="1"/>
</dbReference>
<evidence type="ECO:0000256" key="3">
    <source>
        <dbReference type="ARBA" id="ARBA00012328"/>
    </source>
</evidence>
<feature type="domain" description="Ribosomal RNA small subunit methyltransferase E methyltransferase" evidence="13">
    <location>
        <begin position="80"/>
        <end position="238"/>
    </location>
</feature>
<dbReference type="GO" id="GO:0005737">
    <property type="term" value="C:cytoplasm"/>
    <property type="evidence" value="ECO:0007669"/>
    <property type="project" value="UniProtKB-SubCell"/>
</dbReference>
<evidence type="ECO:0000256" key="10">
    <source>
        <dbReference type="ARBA" id="ARBA00025699"/>
    </source>
</evidence>
<dbReference type="GO" id="GO:0070042">
    <property type="term" value="F:rRNA (uridine-N3-)-methyltransferase activity"/>
    <property type="evidence" value="ECO:0007669"/>
    <property type="project" value="TreeGrafter"/>
</dbReference>
<dbReference type="Gene3D" id="2.40.240.20">
    <property type="entry name" value="Hypothetical PUA domain-like, domain 1"/>
    <property type="match status" value="1"/>
</dbReference>
<dbReference type="GO" id="GO:0070475">
    <property type="term" value="P:rRNA base methylation"/>
    <property type="evidence" value="ECO:0007669"/>
    <property type="project" value="TreeGrafter"/>
</dbReference>
<keyword evidence="16" id="KW-1185">Reference proteome</keyword>
<dbReference type="PIRSF" id="PIRSF015601">
    <property type="entry name" value="MTase_slr0722"/>
    <property type="match status" value="1"/>
</dbReference>
<gene>
    <name evidence="15" type="ORF">DFP90_11061</name>
</gene>
<evidence type="ECO:0000313" key="16">
    <source>
        <dbReference type="Proteomes" id="UP000256845"/>
    </source>
</evidence>
<dbReference type="NCBIfam" id="NF008694">
    <property type="entry name" value="PRK11713.3-2"/>
    <property type="match status" value="1"/>
</dbReference>
<protein>
    <recommendedName>
        <fullName evidence="4 12">Ribosomal RNA small subunit methyltransferase E</fullName>
        <ecNumber evidence="3 12">2.1.1.193</ecNumber>
    </recommendedName>
</protein>
<dbReference type="Gene3D" id="3.40.1280.10">
    <property type="match status" value="1"/>
</dbReference>
<evidence type="ECO:0000256" key="11">
    <source>
        <dbReference type="ARBA" id="ARBA00047944"/>
    </source>
</evidence>
<dbReference type="EMBL" id="QRDW01000010">
    <property type="protein sequence ID" value="RED46152.1"/>
    <property type="molecule type" value="Genomic_DNA"/>
</dbReference>
<comment type="subcellular location">
    <subcellularLocation>
        <location evidence="1 12">Cytoplasm</location>
    </subcellularLocation>
</comment>
<evidence type="ECO:0000256" key="9">
    <source>
        <dbReference type="ARBA" id="ARBA00022691"/>
    </source>
</evidence>
<dbReference type="CDD" id="cd18084">
    <property type="entry name" value="RsmE-like"/>
    <property type="match status" value="1"/>
</dbReference>
<dbReference type="InterPro" id="IPR029026">
    <property type="entry name" value="tRNA_m1G_MTases_N"/>
</dbReference>
<keyword evidence="9 12" id="KW-0949">S-adenosyl-L-methionine</keyword>
<dbReference type="Pfam" id="PF04452">
    <property type="entry name" value="Methyltrans_RNA"/>
    <property type="match status" value="1"/>
</dbReference>
<evidence type="ECO:0000256" key="6">
    <source>
        <dbReference type="ARBA" id="ARBA00022552"/>
    </source>
</evidence>
<reference evidence="15 16" key="1">
    <citation type="submission" date="2018-07" db="EMBL/GenBank/DDBJ databases">
        <title>Genomic Encyclopedia of Type Strains, Phase III (KMG-III): the genomes of soil and plant-associated and newly described type strains.</title>
        <authorList>
            <person name="Whitman W."/>
        </authorList>
    </citation>
    <scope>NUCLEOTIDE SEQUENCE [LARGE SCALE GENOMIC DNA]</scope>
    <source>
        <strain evidence="15 16">CECT 8488</strain>
    </source>
</reference>
<dbReference type="InterPro" id="IPR046887">
    <property type="entry name" value="RsmE_PUA-like"/>
</dbReference>
<dbReference type="PANTHER" id="PTHR30027">
    <property type="entry name" value="RIBOSOMAL RNA SMALL SUBUNIT METHYLTRANSFERASE E"/>
    <property type="match status" value="1"/>
</dbReference>
<evidence type="ECO:0000256" key="4">
    <source>
        <dbReference type="ARBA" id="ARBA00013673"/>
    </source>
</evidence>
<evidence type="ECO:0000313" key="15">
    <source>
        <dbReference type="EMBL" id="RED46152.1"/>
    </source>
</evidence>
<keyword evidence="8 12" id="KW-0808">Transferase</keyword>
<evidence type="ECO:0000259" key="14">
    <source>
        <dbReference type="Pfam" id="PF20260"/>
    </source>
</evidence>
<keyword evidence="5 12" id="KW-0963">Cytoplasm</keyword>
<evidence type="ECO:0000256" key="7">
    <source>
        <dbReference type="ARBA" id="ARBA00022603"/>
    </source>
</evidence>
<name>A0A3D9H9H9_9PROT</name>
<dbReference type="NCBIfam" id="TIGR00046">
    <property type="entry name" value="RsmE family RNA methyltransferase"/>
    <property type="match status" value="1"/>
</dbReference>
<comment type="similarity">
    <text evidence="2 12">Belongs to the RNA methyltransferase RsmE family.</text>
</comment>
<proteinExistence type="inferred from homology"/>
<dbReference type="InterPro" id="IPR029028">
    <property type="entry name" value="Alpha/beta_knot_MTases"/>
</dbReference>
<dbReference type="AlphaFoldDB" id="A0A3D9H9H9"/>
<sequence length="256" mass="28039">MNIISKTRLYVTEALKEGAVVGCSSNQAHYLRSVLRLQAGDPVTLFNGEDGEWLGSIDGVGKGWASVSLERKLRDQAASPDLWLLFSPLKRSATDLVIQKATELGASRIVPVLTQRTNTERLKQDRAHATAIEAAEQCERLDVPEVTEIQKLTTFLSDWNEERLLYVCAEAGIADAVSKVFAAHQMDRPAAILIGPEGGFTEKELAFLNDRSFITPVSLGPRILRAETAALAALACWQSICGDWADRPPHRQGVTD</sequence>
<dbReference type="NCBIfam" id="NF008696">
    <property type="entry name" value="PRK11713.3-5"/>
    <property type="match status" value="1"/>
</dbReference>
<keyword evidence="6 12" id="KW-0698">rRNA processing</keyword>
<comment type="function">
    <text evidence="10 12">Specifically methylates the N3 position of the uracil ring of uridine 1498 (m3U1498) in 16S rRNA. Acts on the fully assembled 30S ribosomal subunit.</text>
</comment>
<comment type="catalytic activity">
    <reaction evidence="11 12">
        <text>uridine(1498) in 16S rRNA + S-adenosyl-L-methionine = N(3)-methyluridine(1498) in 16S rRNA + S-adenosyl-L-homocysteine + H(+)</text>
        <dbReference type="Rhea" id="RHEA:42920"/>
        <dbReference type="Rhea" id="RHEA-COMP:10283"/>
        <dbReference type="Rhea" id="RHEA-COMP:10284"/>
        <dbReference type="ChEBI" id="CHEBI:15378"/>
        <dbReference type="ChEBI" id="CHEBI:57856"/>
        <dbReference type="ChEBI" id="CHEBI:59789"/>
        <dbReference type="ChEBI" id="CHEBI:65315"/>
        <dbReference type="ChEBI" id="CHEBI:74502"/>
        <dbReference type="EC" id="2.1.1.193"/>
    </reaction>
</comment>
<keyword evidence="7 12" id="KW-0489">Methyltransferase</keyword>
<organism evidence="15 16">
    <name type="scientific">Aestuariispira insulae</name>
    <dbReference type="NCBI Taxonomy" id="1461337"/>
    <lineage>
        <taxon>Bacteria</taxon>
        <taxon>Pseudomonadati</taxon>
        <taxon>Pseudomonadota</taxon>
        <taxon>Alphaproteobacteria</taxon>
        <taxon>Rhodospirillales</taxon>
        <taxon>Kiloniellaceae</taxon>
        <taxon>Aestuariispira</taxon>
    </lineage>
</organism>
<dbReference type="SUPFAM" id="SSF75217">
    <property type="entry name" value="alpha/beta knot"/>
    <property type="match status" value="1"/>
</dbReference>
<dbReference type="InterPro" id="IPR046886">
    <property type="entry name" value="RsmE_MTase_dom"/>
</dbReference>
<dbReference type="InterPro" id="IPR015947">
    <property type="entry name" value="PUA-like_sf"/>
</dbReference>
<evidence type="ECO:0000259" key="13">
    <source>
        <dbReference type="Pfam" id="PF04452"/>
    </source>
</evidence>
<evidence type="ECO:0000256" key="12">
    <source>
        <dbReference type="PIRNR" id="PIRNR015601"/>
    </source>
</evidence>
<evidence type="ECO:0000256" key="5">
    <source>
        <dbReference type="ARBA" id="ARBA00022490"/>
    </source>
</evidence>
<dbReference type="InterPro" id="IPR006700">
    <property type="entry name" value="RsmE"/>
</dbReference>
<dbReference type="OrthoDB" id="9815641at2"/>
<dbReference type="Proteomes" id="UP000256845">
    <property type="component" value="Unassembled WGS sequence"/>
</dbReference>
<evidence type="ECO:0000256" key="8">
    <source>
        <dbReference type="ARBA" id="ARBA00022679"/>
    </source>
</evidence>
<dbReference type="RefSeq" id="WP_115938110.1">
    <property type="nucleotide sequence ID" value="NZ_QRDW01000010.1"/>
</dbReference>